<dbReference type="OrthoDB" id="9800680at2"/>
<evidence type="ECO:0000256" key="4">
    <source>
        <dbReference type="ARBA" id="ARBA00019595"/>
    </source>
</evidence>
<gene>
    <name evidence="8" type="primary">rfbC</name>
    <name evidence="8" type="ORF">CRI93_00565</name>
</gene>
<evidence type="ECO:0000313" key="9">
    <source>
        <dbReference type="Proteomes" id="UP000221024"/>
    </source>
</evidence>
<evidence type="ECO:0000256" key="6">
    <source>
        <dbReference type="PIRSR" id="PIRSR600888-3"/>
    </source>
</evidence>
<comment type="pathway">
    <text evidence="7">Carbohydrate biosynthesis; dTDP-L-rhamnose biosynthesis.</text>
</comment>
<dbReference type="UniPathway" id="UPA00124"/>
<dbReference type="GO" id="GO:0005829">
    <property type="term" value="C:cytosol"/>
    <property type="evidence" value="ECO:0007669"/>
    <property type="project" value="TreeGrafter"/>
</dbReference>
<dbReference type="GO" id="GO:0000271">
    <property type="term" value="P:polysaccharide biosynthetic process"/>
    <property type="evidence" value="ECO:0007669"/>
    <property type="project" value="TreeGrafter"/>
</dbReference>
<dbReference type="InterPro" id="IPR014710">
    <property type="entry name" value="RmlC-like_jellyroll"/>
</dbReference>
<evidence type="ECO:0000313" key="8">
    <source>
        <dbReference type="EMBL" id="PEN09256.1"/>
    </source>
</evidence>
<dbReference type="PANTHER" id="PTHR21047:SF2">
    <property type="entry name" value="THYMIDINE DIPHOSPHO-4-KETO-RHAMNOSE 3,5-EPIMERASE"/>
    <property type="match status" value="1"/>
</dbReference>
<dbReference type="Proteomes" id="UP000221024">
    <property type="component" value="Unassembled WGS sequence"/>
</dbReference>
<feature type="site" description="Participates in a stacking interaction with the thymidine ring of dTDP-4-oxo-6-deoxyglucose" evidence="6">
    <location>
        <position position="137"/>
    </location>
</feature>
<comment type="function">
    <text evidence="2 7">Catalyzes the epimerization of the C3' and C5'positions of dTDP-6-deoxy-D-xylo-4-hexulose, forming dTDP-6-deoxy-L-lyxo-4-hexulose.</text>
</comment>
<comment type="catalytic activity">
    <reaction evidence="1 7">
        <text>dTDP-4-dehydro-6-deoxy-alpha-D-glucose = dTDP-4-dehydro-beta-L-rhamnose</text>
        <dbReference type="Rhea" id="RHEA:16969"/>
        <dbReference type="ChEBI" id="CHEBI:57649"/>
        <dbReference type="ChEBI" id="CHEBI:62830"/>
        <dbReference type="EC" id="5.1.3.13"/>
    </reaction>
</comment>
<comment type="caution">
    <text evidence="8">The sequence shown here is derived from an EMBL/GenBank/DDBJ whole genome shotgun (WGS) entry which is preliminary data.</text>
</comment>
<comment type="similarity">
    <text evidence="7">Belongs to the dTDP-4-dehydrorhamnose 3,5-epimerase family.</text>
</comment>
<evidence type="ECO:0000256" key="1">
    <source>
        <dbReference type="ARBA" id="ARBA00001298"/>
    </source>
</evidence>
<dbReference type="InterPro" id="IPR000888">
    <property type="entry name" value="RmlC-like"/>
</dbReference>
<name>A0A2H3NSP9_9BACT</name>
<evidence type="ECO:0000256" key="5">
    <source>
        <dbReference type="PIRSR" id="PIRSR600888-1"/>
    </source>
</evidence>
<accession>A0A2H3NSP9</accession>
<evidence type="ECO:0000256" key="3">
    <source>
        <dbReference type="ARBA" id="ARBA00012098"/>
    </source>
</evidence>
<organism evidence="8 9">
    <name type="scientific">Longimonas halophila</name>
    <dbReference type="NCBI Taxonomy" id="1469170"/>
    <lineage>
        <taxon>Bacteria</taxon>
        <taxon>Pseudomonadati</taxon>
        <taxon>Rhodothermota</taxon>
        <taxon>Rhodothermia</taxon>
        <taxon>Rhodothermales</taxon>
        <taxon>Salisaetaceae</taxon>
        <taxon>Longimonas</taxon>
    </lineage>
</organism>
<dbReference type="GO" id="GO:0008830">
    <property type="term" value="F:dTDP-4-dehydrorhamnose 3,5-epimerase activity"/>
    <property type="evidence" value="ECO:0007669"/>
    <property type="project" value="UniProtKB-UniRule"/>
</dbReference>
<dbReference type="SUPFAM" id="SSF51182">
    <property type="entry name" value="RmlC-like cupins"/>
    <property type="match status" value="1"/>
</dbReference>
<dbReference type="Gene3D" id="2.60.120.10">
    <property type="entry name" value="Jelly Rolls"/>
    <property type="match status" value="1"/>
</dbReference>
<feature type="active site" description="Proton donor" evidence="5">
    <location>
        <position position="131"/>
    </location>
</feature>
<dbReference type="GO" id="GO:0019305">
    <property type="term" value="P:dTDP-rhamnose biosynthetic process"/>
    <property type="evidence" value="ECO:0007669"/>
    <property type="project" value="UniProtKB-UniRule"/>
</dbReference>
<feature type="active site" description="Proton acceptor" evidence="5">
    <location>
        <position position="61"/>
    </location>
</feature>
<dbReference type="CDD" id="cd00438">
    <property type="entry name" value="cupin_RmlC"/>
    <property type="match status" value="1"/>
</dbReference>
<dbReference type="Pfam" id="PF00908">
    <property type="entry name" value="dTDP_sugar_isom"/>
    <property type="match status" value="1"/>
</dbReference>
<comment type="subunit">
    <text evidence="7">Homodimer.</text>
</comment>
<dbReference type="InterPro" id="IPR011051">
    <property type="entry name" value="RmlC_Cupin_sf"/>
</dbReference>
<keyword evidence="9" id="KW-1185">Reference proteome</keyword>
<dbReference type="AlphaFoldDB" id="A0A2H3NSP9"/>
<dbReference type="PANTHER" id="PTHR21047">
    <property type="entry name" value="DTDP-6-DEOXY-D-GLUCOSE-3,5 EPIMERASE"/>
    <property type="match status" value="1"/>
</dbReference>
<dbReference type="EMBL" id="PDEP01000001">
    <property type="protein sequence ID" value="PEN09256.1"/>
    <property type="molecule type" value="Genomic_DNA"/>
</dbReference>
<reference evidence="8 9" key="1">
    <citation type="submission" date="2017-10" db="EMBL/GenBank/DDBJ databases">
        <title>Draft genome of Longimonas halophila.</title>
        <authorList>
            <person name="Goh K.M."/>
            <person name="Shamsir M.S."/>
            <person name="Lim S.W."/>
        </authorList>
    </citation>
    <scope>NUCLEOTIDE SEQUENCE [LARGE SCALE GENOMIC DNA]</scope>
    <source>
        <strain evidence="8 9">KCTC 42399</strain>
    </source>
</reference>
<dbReference type="RefSeq" id="WP_098060655.1">
    <property type="nucleotide sequence ID" value="NZ_PDEP01000001.1"/>
</dbReference>
<sequence length="186" mass="20514">MTVTPTAIPAVRCIETTRYPDERGFFREVWRASRYQEADIAGPFVQDNVSRSRPGVVRGLHYQHPHGQGKLIDVWAGRIYDIAVDIRQGSPTFGEHVAVQLDAEAGRQLYIPPGFAHGFAVVGATDALVAYKCTDEYAPDCEHTIRWNDPALGIDWPVDTPVLSASDRDAPRLADLAEAALPVFNT</sequence>
<evidence type="ECO:0000256" key="2">
    <source>
        <dbReference type="ARBA" id="ARBA00001997"/>
    </source>
</evidence>
<dbReference type="NCBIfam" id="TIGR01221">
    <property type="entry name" value="rmlC"/>
    <property type="match status" value="1"/>
</dbReference>
<proteinExistence type="inferred from homology"/>
<dbReference type="EC" id="5.1.3.13" evidence="3 7"/>
<evidence type="ECO:0000256" key="7">
    <source>
        <dbReference type="RuleBase" id="RU364069"/>
    </source>
</evidence>
<keyword evidence="7" id="KW-0413">Isomerase</keyword>
<protein>
    <recommendedName>
        <fullName evidence="4 7">dTDP-4-dehydrorhamnose 3,5-epimerase</fullName>
        <ecNumber evidence="3 7">5.1.3.13</ecNumber>
    </recommendedName>
    <alternativeName>
        <fullName evidence="7">Thymidine diphospho-4-keto-rhamnose 3,5-epimerase</fullName>
    </alternativeName>
</protein>